<name>A0A2R8BJV5_9RHOB</name>
<dbReference type="SUPFAM" id="SSF46785">
    <property type="entry name" value="Winged helix' DNA-binding domain"/>
    <property type="match status" value="1"/>
</dbReference>
<evidence type="ECO:0000256" key="3">
    <source>
        <dbReference type="ARBA" id="ARBA00023163"/>
    </source>
</evidence>
<dbReference type="InterPro" id="IPR036390">
    <property type="entry name" value="WH_DNA-bd_sf"/>
</dbReference>
<dbReference type="RefSeq" id="WP_108853767.1">
    <property type="nucleotide sequence ID" value="NZ_OMOQ01000002.1"/>
</dbReference>
<keyword evidence="6" id="KW-1185">Reference proteome</keyword>
<dbReference type="InterPro" id="IPR000524">
    <property type="entry name" value="Tscrpt_reg_HTH_GntR"/>
</dbReference>
<evidence type="ECO:0000256" key="2">
    <source>
        <dbReference type="ARBA" id="ARBA00023125"/>
    </source>
</evidence>
<sequence length="219" mass="24242">MRIDSVDIGRRASAAVIIYEALKKAIVDGQLADGAPLRQDEIARMFNTSRIPVREALTMLEQQGLVETQRFKGAVVAGISPAEASEIWEFRALLEGHVIERAVPNMDAEVIETARGYLIAFDKATQPSEWGDLNRRFHTHLYRASGLSYHLDVIEKTLDRVDRHLRAQLSLSNGVRRATEEHEAILDACAKCDAARAGALTRQHILGARSNLLDHLPGG</sequence>
<dbReference type="PROSITE" id="PS50949">
    <property type="entry name" value="HTH_GNTR"/>
    <property type="match status" value="1"/>
</dbReference>
<evidence type="ECO:0000313" key="5">
    <source>
        <dbReference type="EMBL" id="SPH23677.1"/>
    </source>
</evidence>
<dbReference type="Pfam" id="PF07729">
    <property type="entry name" value="FCD"/>
    <property type="match status" value="1"/>
</dbReference>
<evidence type="ECO:0000313" key="6">
    <source>
        <dbReference type="Proteomes" id="UP000244924"/>
    </source>
</evidence>
<protein>
    <submittedName>
        <fullName evidence="5">HTH-type transcriptional repressor RspR</fullName>
    </submittedName>
</protein>
<dbReference type="OrthoDB" id="7834120at2"/>
<dbReference type="InterPro" id="IPR036388">
    <property type="entry name" value="WH-like_DNA-bd_sf"/>
</dbReference>
<dbReference type="InterPro" id="IPR008920">
    <property type="entry name" value="TF_FadR/GntR_C"/>
</dbReference>
<dbReference type="PANTHER" id="PTHR43537:SF41">
    <property type="entry name" value="TRANSCRIPTIONAL REGULATORY PROTEIN"/>
    <property type="match status" value="1"/>
</dbReference>
<organism evidence="5 6">
    <name type="scientific">Albidovulum aquaemixtae</name>
    <dbReference type="NCBI Taxonomy" id="1542388"/>
    <lineage>
        <taxon>Bacteria</taxon>
        <taxon>Pseudomonadati</taxon>
        <taxon>Pseudomonadota</taxon>
        <taxon>Alphaproteobacteria</taxon>
        <taxon>Rhodobacterales</taxon>
        <taxon>Paracoccaceae</taxon>
        <taxon>Albidovulum</taxon>
    </lineage>
</organism>
<dbReference type="Proteomes" id="UP000244924">
    <property type="component" value="Unassembled WGS sequence"/>
</dbReference>
<gene>
    <name evidence="5" type="primary">rspR_3</name>
    <name evidence="5" type="ORF">DEA8626_02743</name>
</gene>
<dbReference type="PANTHER" id="PTHR43537">
    <property type="entry name" value="TRANSCRIPTIONAL REGULATOR, GNTR FAMILY"/>
    <property type="match status" value="1"/>
</dbReference>
<dbReference type="Gene3D" id="1.20.120.530">
    <property type="entry name" value="GntR ligand-binding domain-like"/>
    <property type="match status" value="1"/>
</dbReference>
<evidence type="ECO:0000256" key="1">
    <source>
        <dbReference type="ARBA" id="ARBA00023015"/>
    </source>
</evidence>
<dbReference type="InterPro" id="IPR011711">
    <property type="entry name" value="GntR_C"/>
</dbReference>
<dbReference type="GO" id="GO:0003700">
    <property type="term" value="F:DNA-binding transcription factor activity"/>
    <property type="evidence" value="ECO:0007669"/>
    <property type="project" value="InterPro"/>
</dbReference>
<dbReference type="AlphaFoldDB" id="A0A2R8BJV5"/>
<dbReference type="EMBL" id="OMOQ01000002">
    <property type="protein sequence ID" value="SPH23677.1"/>
    <property type="molecule type" value="Genomic_DNA"/>
</dbReference>
<dbReference type="SMART" id="SM00345">
    <property type="entry name" value="HTH_GNTR"/>
    <property type="match status" value="1"/>
</dbReference>
<dbReference type="Gene3D" id="1.10.10.10">
    <property type="entry name" value="Winged helix-like DNA-binding domain superfamily/Winged helix DNA-binding domain"/>
    <property type="match status" value="1"/>
</dbReference>
<keyword evidence="3" id="KW-0804">Transcription</keyword>
<dbReference type="SMART" id="SM00895">
    <property type="entry name" value="FCD"/>
    <property type="match status" value="1"/>
</dbReference>
<reference evidence="5 6" key="1">
    <citation type="submission" date="2018-03" db="EMBL/GenBank/DDBJ databases">
        <authorList>
            <person name="Keele B.F."/>
        </authorList>
    </citation>
    <scope>NUCLEOTIDE SEQUENCE [LARGE SCALE GENOMIC DNA]</scope>
    <source>
        <strain evidence="5 6">CECT 8626</strain>
    </source>
</reference>
<proteinExistence type="predicted"/>
<feature type="domain" description="HTH gntR-type" evidence="4">
    <location>
        <begin position="12"/>
        <end position="79"/>
    </location>
</feature>
<keyword evidence="1" id="KW-0805">Transcription regulation</keyword>
<evidence type="ECO:0000259" key="4">
    <source>
        <dbReference type="PROSITE" id="PS50949"/>
    </source>
</evidence>
<keyword evidence="2" id="KW-0238">DNA-binding</keyword>
<dbReference type="CDD" id="cd07377">
    <property type="entry name" value="WHTH_GntR"/>
    <property type="match status" value="1"/>
</dbReference>
<dbReference type="GO" id="GO:0003677">
    <property type="term" value="F:DNA binding"/>
    <property type="evidence" value="ECO:0007669"/>
    <property type="project" value="UniProtKB-KW"/>
</dbReference>
<dbReference type="SUPFAM" id="SSF48008">
    <property type="entry name" value="GntR ligand-binding domain-like"/>
    <property type="match status" value="1"/>
</dbReference>
<accession>A0A2R8BJV5</accession>
<dbReference type="Pfam" id="PF00392">
    <property type="entry name" value="GntR"/>
    <property type="match status" value="1"/>
</dbReference>